<dbReference type="Pfam" id="PF02875">
    <property type="entry name" value="Mur_ligase_C"/>
    <property type="match status" value="1"/>
</dbReference>
<dbReference type="InterPro" id="IPR006390">
    <property type="entry name" value="DHP_synth_dom"/>
</dbReference>
<feature type="compositionally biased region" description="Acidic residues" evidence="12">
    <location>
        <begin position="228"/>
        <end position="246"/>
    </location>
</feature>
<feature type="domain" description="Pterin-binding" evidence="13">
    <location>
        <begin position="639"/>
        <end position="889"/>
    </location>
</feature>
<protein>
    <recommendedName>
        <fullName evidence="4">dihydropteroate synthase</fullName>
        <ecNumber evidence="4">2.5.1.15</ecNumber>
    </recommendedName>
</protein>
<dbReference type="GO" id="GO:0046654">
    <property type="term" value="P:tetrahydrofolate biosynthetic process"/>
    <property type="evidence" value="ECO:0007669"/>
    <property type="project" value="TreeGrafter"/>
</dbReference>
<dbReference type="PANTHER" id="PTHR20941:SF1">
    <property type="entry name" value="FOLIC ACID SYNTHESIS PROTEIN FOL1"/>
    <property type="match status" value="1"/>
</dbReference>
<evidence type="ECO:0000256" key="3">
    <source>
        <dbReference type="ARBA" id="ARBA00004763"/>
    </source>
</evidence>
<dbReference type="SUPFAM" id="SSF53244">
    <property type="entry name" value="MurD-like peptide ligases, peptide-binding domain"/>
    <property type="match status" value="1"/>
</dbReference>
<dbReference type="Gene3D" id="3.40.1190.10">
    <property type="entry name" value="Mur-like, catalytic domain"/>
    <property type="match status" value="1"/>
</dbReference>
<evidence type="ECO:0000256" key="4">
    <source>
        <dbReference type="ARBA" id="ARBA00012458"/>
    </source>
</evidence>
<dbReference type="PROSITE" id="PS01012">
    <property type="entry name" value="FOLYLPOLYGLU_SYNT_2"/>
    <property type="match status" value="1"/>
</dbReference>
<dbReference type="GO" id="GO:0004156">
    <property type="term" value="F:dihydropteroate synthase activity"/>
    <property type="evidence" value="ECO:0007669"/>
    <property type="project" value="UniProtKB-EC"/>
</dbReference>
<dbReference type="GO" id="GO:0046872">
    <property type="term" value="F:metal ion binding"/>
    <property type="evidence" value="ECO:0007669"/>
    <property type="project" value="UniProtKB-KW"/>
</dbReference>
<evidence type="ECO:0000256" key="5">
    <source>
        <dbReference type="ARBA" id="ARBA00022598"/>
    </source>
</evidence>
<comment type="caution">
    <text evidence="14">The sequence shown here is derived from an EMBL/GenBank/DDBJ whole genome shotgun (WGS) entry which is preliminary data.</text>
</comment>
<evidence type="ECO:0000313" key="15">
    <source>
        <dbReference type="Proteomes" id="UP000011648"/>
    </source>
</evidence>
<dbReference type="RefSeq" id="WP_006825434.1">
    <property type="nucleotide sequence ID" value="NZ_AOIL01000028.1"/>
</dbReference>
<dbReference type="PATRIC" id="fig|1230458.4.peg.1648"/>
<dbReference type="EMBL" id="AOIL01000028">
    <property type="protein sequence ID" value="ELY92611.1"/>
    <property type="molecule type" value="Genomic_DNA"/>
</dbReference>
<evidence type="ECO:0000256" key="11">
    <source>
        <dbReference type="ARBA" id="ARBA00022909"/>
    </source>
</evidence>
<evidence type="ECO:0000256" key="1">
    <source>
        <dbReference type="ARBA" id="ARBA00000012"/>
    </source>
</evidence>
<dbReference type="InterPro" id="IPR036615">
    <property type="entry name" value="Mur_ligase_C_dom_sf"/>
</dbReference>
<keyword evidence="7" id="KW-0479">Metal-binding</keyword>
<keyword evidence="10" id="KW-0460">Magnesium</keyword>
<comment type="catalytic activity">
    <reaction evidence="1">
        <text>(7,8-dihydropterin-6-yl)methyl diphosphate + 4-aminobenzoate = 7,8-dihydropteroate + diphosphate</text>
        <dbReference type="Rhea" id="RHEA:19949"/>
        <dbReference type="ChEBI" id="CHEBI:17836"/>
        <dbReference type="ChEBI" id="CHEBI:17839"/>
        <dbReference type="ChEBI" id="CHEBI:33019"/>
        <dbReference type="ChEBI" id="CHEBI:72950"/>
        <dbReference type="EC" id="2.5.1.15"/>
    </reaction>
</comment>
<dbReference type="SUPFAM" id="SSF51717">
    <property type="entry name" value="Dihydropteroate synthetase-like"/>
    <property type="match status" value="1"/>
</dbReference>
<dbReference type="Pfam" id="PF00809">
    <property type="entry name" value="Pterin_bind"/>
    <property type="match status" value="1"/>
</dbReference>
<dbReference type="PANTHER" id="PTHR20941">
    <property type="entry name" value="FOLATE SYNTHESIS PROTEINS"/>
    <property type="match status" value="1"/>
</dbReference>
<dbReference type="InterPro" id="IPR001645">
    <property type="entry name" value="Folylpolyglutamate_synth"/>
</dbReference>
<dbReference type="OrthoDB" id="75177at2157"/>
<dbReference type="InterPro" id="IPR004101">
    <property type="entry name" value="Mur_ligase_C"/>
</dbReference>
<feature type="region of interest" description="Disordered" evidence="12">
    <location>
        <begin position="218"/>
        <end position="287"/>
    </location>
</feature>
<dbReference type="EC" id="2.5.1.15" evidence="4"/>
<comment type="cofactor">
    <cofactor evidence="2">
        <name>Mg(2+)</name>
        <dbReference type="ChEBI" id="CHEBI:18420"/>
    </cofactor>
</comment>
<dbReference type="AlphaFoldDB" id="M0A2R9"/>
<organism evidence="14 15">
    <name type="scientific">Natrialba taiwanensis DSM 12281</name>
    <dbReference type="NCBI Taxonomy" id="1230458"/>
    <lineage>
        <taxon>Archaea</taxon>
        <taxon>Methanobacteriati</taxon>
        <taxon>Methanobacteriota</taxon>
        <taxon>Stenosarchaea group</taxon>
        <taxon>Halobacteria</taxon>
        <taxon>Halobacteriales</taxon>
        <taxon>Natrialbaceae</taxon>
        <taxon>Natrialba</taxon>
    </lineage>
</organism>
<dbReference type="NCBIfam" id="TIGR01499">
    <property type="entry name" value="folC"/>
    <property type="match status" value="1"/>
</dbReference>
<dbReference type="GO" id="GO:0005524">
    <property type="term" value="F:ATP binding"/>
    <property type="evidence" value="ECO:0007669"/>
    <property type="project" value="UniProtKB-KW"/>
</dbReference>
<dbReference type="InterPro" id="IPR011005">
    <property type="entry name" value="Dihydropteroate_synth-like_sf"/>
</dbReference>
<keyword evidence="11" id="KW-0289">Folate biosynthesis</keyword>
<dbReference type="Gene3D" id="3.20.20.20">
    <property type="entry name" value="Dihydropteroate synthase-like"/>
    <property type="match status" value="1"/>
</dbReference>
<sequence length="902" mass="95571">MEYHEAADVLFGLRRFRPKPGTASTAQLLAHLEDPHDGVAFVQVAGSNGKGSTARMVERTLREAGLSVGLYTSPHLEDLRERVRVDGRKMPRSAVRAYVETIHDYLTERAAAGESPTFFEAMTAMALWQFGREDVDVAVLEVGIGGRYDATSVVDPVASAVTSVTLEHTGILGETEAEIARDKAHVAPEDEHTPLVTGVSGPTLDAIRDVAGEVVTVGSRGVATGTSDDQDSSDESDASDERDGTDESNGPDADDGAPAETEPKASEDGDADSSSAAPDIRVSSDGRANHTEAAISIDADDWAVSTRIPLLGPHQAENAGIAATLARQVTDISDAELARGLRNAHWPGRFEVMDTDPLVVLDGAHNPGACEQLAATLDTYEFSELHLVFGAMHDKDHREMAAALPTPASVVTTEPGLDRAEDGDVLATVFEHAGAPTVETTRSVQDGLSMALERAGADDCVLVAGSLFAVAEARSRWTTTGVTKRIRDRTDARDALESAQVAPGDVDRFDEQAVHRVIRTNLQARQANRLREELVRLDGECVLSGTDRQHDERVDAVLMGTLEQFERLVETLTSTPADADGNGLDTVARELADTLELASVPGDDADADVAVDGETEAAADANAATKSAPATRPWTGDRTAVMGILNVTPDSFHDGGEFSALADAVERAEAMVEADVDVIDIGGESTRPGADPVPTDEEIDRVVPVVERLAELDVELSVDTRKAAVADAALEAGADIINDVSGLEDPEMRFVAADHDAGLIVMHSIDAPVVPGHEVTYDDVVEDVIDQLAERVLLAEKAGVDRDRIIVDPGIGFGKSAAESFELLDRIDEFGALGCPVLVGHSHKSMFAHVGRDAGGRGEATVAASALAADRGADIVRVHDVPENVAAVRTALATRDPERFEW</sequence>
<evidence type="ECO:0000256" key="8">
    <source>
        <dbReference type="ARBA" id="ARBA00022741"/>
    </source>
</evidence>
<dbReference type="STRING" id="1230458.C484_08283"/>
<evidence type="ECO:0000256" key="10">
    <source>
        <dbReference type="ARBA" id="ARBA00022842"/>
    </source>
</evidence>
<evidence type="ECO:0000256" key="6">
    <source>
        <dbReference type="ARBA" id="ARBA00022679"/>
    </source>
</evidence>
<keyword evidence="8" id="KW-0547">Nucleotide-binding</keyword>
<dbReference type="Gene3D" id="3.90.190.20">
    <property type="entry name" value="Mur ligase, C-terminal domain"/>
    <property type="match status" value="1"/>
</dbReference>
<keyword evidence="15" id="KW-1185">Reference proteome</keyword>
<dbReference type="PROSITE" id="PS00792">
    <property type="entry name" value="DHPS_1"/>
    <property type="match status" value="1"/>
</dbReference>
<accession>M0A2R9</accession>
<evidence type="ECO:0000256" key="2">
    <source>
        <dbReference type="ARBA" id="ARBA00001946"/>
    </source>
</evidence>
<evidence type="ECO:0000259" key="13">
    <source>
        <dbReference type="PROSITE" id="PS50972"/>
    </source>
</evidence>
<dbReference type="GO" id="GO:0046656">
    <property type="term" value="P:folic acid biosynthetic process"/>
    <property type="evidence" value="ECO:0007669"/>
    <property type="project" value="UniProtKB-KW"/>
</dbReference>
<keyword evidence="6" id="KW-0808">Transferase</keyword>
<dbReference type="NCBIfam" id="TIGR01496">
    <property type="entry name" value="DHPS"/>
    <property type="match status" value="1"/>
</dbReference>
<dbReference type="InterPro" id="IPR000489">
    <property type="entry name" value="Pterin-binding_dom"/>
</dbReference>
<keyword evidence="5" id="KW-0436">Ligase</keyword>
<dbReference type="InterPro" id="IPR045031">
    <property type="entry name" value="DHP_synth-like"/>
</dbReference>
<reference evidence="14 15" key="1">
    <citation type="journal article" date="2014" name="PLoS Genet.">
        <title>Phylogenetically driven sequencing of extremely halophilic archaea reveals strategies for static and dynamic osmo-response.</title>
        <authorList>
            <person name="Becker E.A."/>
            <person name="Seitzer P.M."/>
            <person name="Tritt A."/>
            <person name="Larsen D."/>
            <person name="Krusor M."/>
            <person name="Yao A.I."/>
            <person name="Wu D."/>
            <person name="Madern D."/>
            <person name="Eisen J.A."/>
            <person name="Darling A.E."/>
            <person name="Facciotti M.T."/>
        </authorList>
    </citation>
    <scope>NUCLEOTIDE SEQUENCE [LARGE SCALE GENOMIC DNA]</scope>
    <source>
        <strain evidence="14 15">DSM 12281</strain>
    </source>
</reference>
<dbReference type="PROSITE" id="PS50972">
    <property type="entry name" value="PTERIN_BINDING"/>
    <property type="match status" value="1"/>
</dbReference>
<name>M0A2R9_9EURY</name>
<dbReference type="InterPro" id="IPR018109">
    <property type="entry name" value="Folylpolyglutamate_synth_CS"/>
</dbReference>
<gene>
    <name evidence="14" type="ORF">C484_08283</name>
</gene>
<evidence type="ECO:0000313" key="14">
    <source>
        <dbReference type="EMBL" id="ELY92611.1"/>
    </source>
</evidence>
<comment type="pathway">
    <text evidence="3">Cofactor biosynthesis; tetrahydrofolate biosynthesis; 7,8-dihydrofolate from 2-amino-4-hydroxy-6-hydroxymethyl-7,8-dihydropteridine diphosphate and 4-aminobenzoate: step 1/2.</text>
</comment>
<dbReference type="SUPFAM" id="SSF53623">
    <property type="entry name" value="MurD-like peptide ligases, catalytic domain"/>
    <property type="match status" value="1"/>
</dbReference>
<dbReference type="GO" id="GO:0004326">
    <property type="term" value="F:tetrahydrofolylpolyglutamate synthase activity"/>
    <property type="evidence" value="ECO:0007669"/>
    <property type="project" value="InterPro"/>
</dbReference>
<evidence type="ECO:0000256" key="7">
    <source>
        <dbReference type="ARBA" id="ARBA00022723"/>
    </source>
</evidence>
<proteinExistence type="predicted"/>
<keyword evidence="9" id="KW-0067">ATP-binding</keyword>
<evidence type="ECO:0000256" key="12">
    <source>
        <dbReference type="SAM" id="MobiDB-lite"/>
    </source>
</evidence>
<dbReference type="Proteomes" id="UP000011648">
    <property type="component" value="Unassembled WGS sequence"/>
</dbReference>
<dbReference type="InterPro" id="IPR036565">
    <property type="entry name" value="Mur-like_cat_sf"/>
</dbReference>
<dbReference type="CDD" id="cd00739">
    <property type="entry name" value="DHPS"/>
    <property type="match status" value="1"/>
</dbReference>
<evidence type="ECO:0000256" key="9">
    <source>
        <dbReference type="ARBA" id="ARBA00022840"/>
    </source>
</evidence>